<comment type="caution">
    <text evidence="1">The sequence shown here is derived from an EMBL/GenBank/DDBJ whole genome shotgun (WGS) entry which is preliminary data.</text>
</comment>
<proteinExistence type="predicted"/>
<protein>
    <submittedName>
        <fullName evidence="1">Uncharacterized protein</fullName>
    </submittedName>
</protein>
<dbReference type="AlphaFoldDB" id="A0A660CJ50"/>
<name>A0A660CJ50_9PSEU</name>
<dbReference type="EMBL" id="VLJV01000001">
    <property type="protein sequence ID" value="TWH21131.1"/>
    <property type="molecule type" value="Genomic_DNA"/>
</dbReference>
<gene>
    <name evidence="1" type="ORF">JD82_02985</name>
</gene>
<reference evidence="1 2" key="1">
    <citation type="submission" date="2019-07" db="EMBL/GenBank/DDBJ databases">
        <title>R&amp;d 2014.</title>
        <authorList>
            <person name="Klenk H.-P."/>
        </authorList>
    </citation>
    <scope>NUCLEOTIDE SEQUENCE [LARGE SCALE GENOMIC DNA]</scope>
    <source>
        <strain evidence="1 2">DSM 43194</strain>
    </source>
</reference>
<dbReference type="Proteomes" id="UP000317303">
    <property type="component" value="Unassembled WGS sequence"/>
</dbReference>
<evidence type="ECO:0000313" key="1">
    <source>
        <dbReference type="EMBL" id="TWH21131.1"/>
    </source>
</evidence>
<dbReference type="OrthoDB" id="9950458at2"/>
<sequence>MIGFIGAATMLLLMIWIVSSRVKARLQNVEQGIEYVRKKLHDGGSTPKIRLFESWPLTDVQIIEVARSEGYSYRGEGGEGAGYTALDFAKDNPHV</sequence>
<evidence type="ECO:0000313" key="2">
    <source>
        <dbReference type="Proteomes" id="UP000317303"/>
    </source>
</evidence>
<dbReference type="RefSeq" id="WP_030532239.1">
    <property type="nucleotide sequence ID" value="NZ_JOIJ01000007.1"/>
</dbReference>
<accession>A0A660CJ50</accession>
<keyword evidence="2" id="KW-1185">Reference proteome</keyword>
<organism evidence="1 2">
    <name type="scientific">Prauserella rugosa</name>
    <dbReference type="NCBI Taxonomy" id="43354"/>
    <lineage>
        <taxon>Bacteria</taxon>
        <taxon>Bacillati</taxon>
        <taxon>Actinomycetota</taxon>
        <taxon>Actinomycetes</taxon>
        <taxon>Pseudonocardiales</taxon>
        <taxon>Pseudonocardiaceae</taxon>
        <taxon>Prauserella</taxon>
    </lineage>
</organism>